<dbReference type="PROSITE" id="PS50104">
    <property type="entry name" value="TIR"/>
    <property type="match status" value="1"/>
</dbReference>
<dbReference type="InterPro" id="IPR000372">
    <property type="entry name" value="LRRNT"/>
</dbReference>
<dbReference type="GO" id="GO:0005886">
    <property type="term" value="C:plasma membrane"/>
    <property type="evidence" value="ECO:0007669"/>
    <property type="project" value="TreeGrafter"/>
</dbReference>
<dbReference type="FunFam" id="3.80.10.10:FF:001164">
    <property type="entry name" value="GH01279p"/>
    <property type="match status" value="1"/>
</dbReference>
<keyword evidence="7 12" id="KW-1133">Transmembrane helix</keyword>
<comment type="subcellular location">
    <subcellularLocation>
        <location evidence="1">Membrane</location>
        <topology evidence="1">Single-pass type I membrane protein</topology>
    </subcellularLocation>
</comment>
<dbReference type="InterPro" id="IPR003591">
    <property type="entry name" value="Leu-rich_rpt_typical-subtyp"/>
</dbReference>
<dbReference type="PANTHER" id="PTHR24365">
    <property type="entry name" value="TOLL-LIKE RECEPTOR"/>
    <property type="match status" value="1"/>
</dbReference>
<comment type="similarity">
    <text evidence="2">Belongs to the Toll-like receptor family.</text>
</comment>
<dbReference type="InterPro" id="IPR035897">
    <property type="entry name" value="Toll_tir_struct_dom_sf"/>
</dbReference>
<dbReference type="SMART" id="SM00369">
    <property type="entry name" value="LRR_TYP"/>
    <property type="match status" value="22"/>
</dbReference>
<keyword evidence="9" id="KW-0675">Receptor</keyword>
<dbReference type="FunFam" id="3.80.10.10:FF:000198">
    <property type="entry name" value="Blast:Protein toll"/>
    <property type="match status" value="1"/>
</dbReference>
<comment type="caution">
    <text evidence="15">The sequence shown here is derived from an EMBL/GenBank/DDBJ whole genome shotgun (WGS) entry which is preliminary data.</text>
</comment>
<evidence type="ECO:0000259" key="14">
    <source>
        <dbReference type="PROSITE" id="PS50104"/>
    </source>
</evidence>
<keyword evidence="3" id="KW-0433">Leucine-rich repeat</keyword>
<dbReference type="InterPro" id="IPR000157">
    <property type="entry name" value="TIR_dom"/>
</dbReference>
<evidence type="ECO:0000256" key="6">
    <source>
        <dbReference type="ARBA" id="ARBA00022737"/>
    </source>
</evidence>
<sequence>MACQHFTSTRQLFGQILFCFVIGLNVADQSSLPLKYEAPDDCQWWLRGPNDSHEVSLTCKLRTINSEFDTTNFSVIPSEHTTSLRIECNEEMMYKSSLDDRSFAHLVKLRELVLDNCKIGRWPPGVLSGLRDLRNLTIRTKNTEWAAMSLEIASESFTAVRQLEKLDLSFNNIWSFPENLFCPLTNLVYLNVSSNRLQDVSDLGFREKAMHQALISEQDGPSPSMTSIPRSSCSLDIEVLDASDNQFVLMPENGFMALRRLKELHIHDNEISMVADKALAGLKQLQIIDLSNNKIVALPQDLFRDCRPVIKEIYLQNNSISVLSPSLFANLDQLLALDLSNNHLTSTWINENTFTGLIRMVLLNLSNNRLTKLEPKIFKDLYTLQILNVQHNQLESIAADTFAPMNNLHTLILSYNKISIIDAYALNGLYVLSLLSIDNNHLEEIHPEAFRNTSSLQDLNLNGNRLKKVPEALRNMRLLRTLDLGENQITALDDPGFVGLHNVYGLRLIGNKIENISKDVFSDLPTLQILNLARNKLRHIDMKAFETLTNLQAIRLDANQLTDIQGLFVNIPSLLWLNVSDNQIQWFDYAVIPLGLQWLDLHNNNIKELGNNYRLDKELRLQTLDASFNKMTKINTFSIPSSVELLFLNDNQITQVEAQTFVGKTNLTRVDLYANQITSMDLNALRLTPVDPGRPLPEFYIGGNPFQCDCTMEWLQRINKLDHLRQHPRVMDLESIYCKLLYNRERTYIPLIEAESSQFLCTYKTHCFALCHCCDFDACDCEMTCPSNCTCYHDQPWSANIVDCSAAGYAEIPSSIPMDATELYLDGNNFGGLTSHAFIGRKNLKILYANNSNIDALYNNTFSGLKRLTVLHLEKNNIKELLGFELTPLESLRELHLQDNKIHYIDNRTFMELRHLEVLRLEGNNIYGFAVWQFTMNPYLVEISLSNNPWSCDCQYMHKFRSWFKNNLGKVEDVDRITCIFDNITNAVGPLMADFNSTICTSHVGGVSSIIENQVINDYLPLLLISLCIFIFSSALLCGVFYYRRELRVWVYYHCGFRMCYKSTAFDEEADKDRLFDAYISYSVKDEAFVAQMLAPGLESSDPSFRLCLHYRDFNASAYVADTIIEAVESSKRTIIVLSKNFINNEWCRFEFKTALHEVLKERRRRLIIILLGELPNRDIDPELRLCLKANTCIEWGDRQFWQKLRFAMPDLRKCQYHRSTVNIYASVSPVGGGRAPAPPPPPPPGQAAAAARGGPAGPVGERARARPALALAPPTAACAALGVAYAPTQQLYIGVACELLLNNGYSHEIKQIDYSDQ</sequence>
<name>A0A8S4G5F5_PLUXY</name>
<evidence type="ECO:0000256" key="2">
    <source>
        <dbReference type="ARBA" id="ARBA00009634"/>
    </source>
</evidence>
<keyword evidence="16" id="KW-1185">Reference proteome</keyword>
<evidence type="ECO:0000256" key="1">
    <source>
        <dbReference type="ARBA" id="ARBA00004479"/>
    </source>
</evidence>
<gene>
    <name evidence="15" type="ORF">PLXY2_LOCUS13963</name>
</gene>
<feature type="compositionally biased region" description="Pro residues" evidence="11">
    <location>
        <begin position="1237"/>
        <end position="1246"/>
    </location>
</feature>
<dbReference type="GO" id="GO:0038023">
    <property type="term" value="F:signaling receptor activity"/>
    <property type="evidence" value="ECO:0007669"/>
    <property type="project" value="TreeGrafter"/>
</dbReference>
<dbReference type="Gene3D" id="3.40.50.10140">
    <property type="entry name" value="Toll/interleukin-1 receptor homology (TIR) domain"/>
    <property type="match status" value="1"/>
</dbReference>
<evidence type="ECO:0000256" key="13">
    <source>
        <dbReference type="SAM" id="SignalP"/>
    </source>
</evidence>
<dbReference type="GO" id="GO:0007165">
    <property type="term" value="P:signal transduction"/>
    <property type="evidence" value="ECO:0007669"/>
    <property type="project" value="InterPro"/>
</dbReference>
<keyword evidence="8 12" id="KW-0472">Membrane</keyword>
<evidence type="ECO:0000256" key="5">
    <source>
        <dbReference type="ARBA" id="ARBA00022729"/>
    </source>
</evidence>
<feature type="domain" description="TIR" evidence="14">
    <location>
        <begin position="1074"/>
        <end position="1209"/>
    </location>
</feature>
<dbReference type="EMBL" id="CAJHNJ030000111">
    <property type="protein sequence ID" value="CAG9135710.1"/>
    <property type="molecule type" value="Genomic_DNA"/>
</dbReference>
<organism evidence="15 16">
    <name type="scientific">Plutella xylostella</name>
    <name type="common">Diamondback moth</name>
    <name type="synonym">Plutella maculipennis</name>
    <dbReference type="NCBI Taxonomy" id="51655"/>
    <lineage>
        <taxon>Eukaryota</taxon>
        <taxon>Metazoa</taxon>
        <taxon>Ecdysozoa</taxon>
        <taxon>Arthropoda</taxon>
        <taxon>Hexapoda</taxon>
        <taxon>Insecta</taxon>
        <taxon>Pterygota</taxon>
        <taxon>Neoptera</taxon>
        <taxon>Endopterygota</taxon>
        <taxon>Lepidoptera</taxon>
        <taxon>Glossata</taxon>
        <taxon>Ditrysia</taxon>
        <taxon>Yponomeutoidea</taxon>
        <taxon>Plutellidae</taxon>
        <taxon>Plutella</taxon>
    </lineage>
</organism>
<feature type="chain" id="PRO_5035751183" evidence="13">
    <location>
        <begin position="28"/>
        <end position="1318"/>
    </location>
</feature>
<keyword evidence="10" id="KW-0325">Glycoprotein</keyword>
<evidence type="ECO:0000313" key="15">
    <source>
        <dbReference type="EMBL" id="CAG9135710.1"/>
    </source>
</evidence>
<keyword evidence="5 13" id="KW-0732">Signal</keyword>
<keyword evidence="4 12" id="KW-0812">Transmembrane</keyword>
<evidence type="ECO:0000256" key="7">
    <source>
        <dbReference type="ARBA" id="ARBA00022989"/>
    </source>
</evidence>
<feature type="transmembrane region" description="Helical" evidence="12">
    <location>
        <begin position="1019"/>
        <end position="1043"/>
    </location>
</feature>
<dbReference type="Proteomes" id="UP000653454">
    <property type="component" value="Unassembled WGS sequence"/>
</dbReference>
<dbReference type="Pfam" id="PF13855">
    <property type="entry name" value="LRR_8"/>
    <property type="match status" value="7"/>
</dbReference>
<dbReference type="PROSITE" id="PS51450">
    <property type="entry name" value="LRR"/>
    <property type="match status" value="6"/>
</dbReference>
<dbReference type="SUPFAM" id="SSF52200">
    <property type="entry name" value="Toll/Interleukin receptor TIR domain"/>
    <property type="match status" value="1"/>
</dbReference>
<evidence type="ECO:0000256" key="10">
    <source>
        <dbReference type="ARBA" id="ARBA00023180"/>
    </source>
</evidence>
<dbReference type="PANTHER" id="PTHR24365:SF541">
    <property type="entry name" value="PROTEIN TOLL-RELATED"/>
    <property type="match status" value="1"/>
</dbReference>
<reference evidence="15" key="1">
    <citation type="submission" date="2020-11" db="EMBL/GenBank/DDBJ databases">
        <authorList>
            <person name="Whiteford S."/>
        </authorList>
    </citation>
    <scope>NUCLEOTIDE SEQUENCE</scope>
</reference>
<evidence type="ECO:0000256" key="9">
    <source>
        <dbReference type="ARBA" id="ARBA00023170"/>
    </source>
</evidence>
<evidence type="ECO:0000256" key="12">
    <source>
        <dbReference type="SAM" id="Phobius"/>
    </source>
</evidence>
<feature type="region of interest" description="Disordered" evidence="11">
    <location>
        <begin position="1232"/>
        <end position="1260"/>
    </location>
</feature>
<dbReference type="Gene3D" id="3.80.10.10">
    <property type="entry name" value="Ribonuclease Inhibitor"/>
    <property type="match status" value="7"/>
</dbReference>
<dbReference type="FunFam" id="3.40.50.10140:FF:000021">
    <property type="entry name" value="Toll receptor 13"/>
    <property type="match status" value="1"/>
</dbReference>
<dbReference type="FunFam" id="3.80.10.10:FF:000418">
    <property type="entry name" value="protein toll"/>
    <property type="match status" value="1"/>
</dbReference>
<protein>
    <submittedName>
        <fullName evidence="15">(diamondback moth) hypothetical protein</fullName>
    </submittedName>
</protein>
<dbReference type="PRINTS" id="PR01537">
    <property type="entry name" value="INTRLKN1R1F"/>
</dbReference>
<dbReference type="SUPFAM" id="SSF52058">
    <property type="entry name" value="L domain-like"/>
    <property type="match status" value="4"/>
</dbReference>
<proteinExistence type="inferred from homology"/>
<dbReference type="SMART" id="SM00364">
    <property type="entry name" value="LRR_BAC"/>
    <property type="match status" value="7"/>
</dbReference>
<keyword evidence="6" id="KW-0677">Repeat</keyword>
<dbReference type="SMART" id="SM00082">
    <property type="entry name" value="LRRCT"/>
    <property type="match status" value="2"/>
</dbReference>
<evidence type="ECO:0000256" key="4">
    <source>
        <dbReference type="ARBA" id="ARBA00022692"/>
    </source>
</evidence>
<evidence type="ECO:0000313" key="16">
    <source>
        <dbReference type="Proteomes" id="UP000653454"/>
    </source>
</evidence>
<evidence type="ECO:0000256" key="11">
    <source>
        <dbReference type="SAM" id="MobiDB-lite"/>
    </source>
</evidence>
<dbReference type="SMART" id="SM00365">
    <property type="entry name" value="LRR_SD22"/>
    <property type="match status" value="8"/>
</dbReference>
<dbReference type="InterPro" id="IPR000483">
    <property type="entry name" value="Cys-rich_flank_reg_C"/>
</dbReference>
<dbReference type="SMART" id="SM00013">
    <property type="entry name" value="LRRNT"/>
    <property type="match status" value="1"/>
</dbReference>
<dbReference type="InterPro" id="IPR032675">
    <property type="entry name" value="LRR_dom_sf"/>
</dbReference>
<evidence type="ECO:0000256" key="8">
    <source>
        <dbReference type="ARBA" id="ARBA00023136"/>
    </source>
</evidence>
<dbReference type="Pfam" id="PF01582">
    <property type="entry name" value="TIR"/>
    <property type="match status" value="1"/>
</dbReference>
<dbReference type="InterPro" id="IPR001611">
    <property type="entry name" value="Leu-rich_rpt"/>
</dbReference>
<feature type="signal peptide" evidence="13">
    <location>
        <begin position="1"/>
        <end position="27"/>
    </location>
</feature>
<accession>A0A8S4G5F5</accession>
<dbReference type="SMART" id="SM00255">
    <property type="entry name" value="TIR"/>
    <property type="match status" value="1"/>
</dbReference>
<evidence type="ECO:0000256" key="3">
    <source>
        <dbReference type="ARBA" id="ARBA00022614"/>
    </source>
</evidence>